<dbReference type="Proteomes" id="UP001283341">
    <property type="component" value="Unassembled WGS sequence"/>
</dbReference>
<comment type="caution">
    <text evidence="2">The sequence shown here is derived from an EMBL/GenBank/DDBJ whole genome shotgun (WGS) entry which is preliminary data.</text>
</comment>
<evidence type="ECO:0000259" key="1">
    <source>
        <dbReference type="Pfam" id="PF06985"/>
    </source>
</evidence>
<reference evidence="2" key="1">
    <citation type="journal article" date="2023" name="Mol. Phylogenet. Evol.">
        <title>Genome-scale phylogeny and comparative genomics of the fungal order Sordariales.</title>
        <authorList>
            <person name="Hensen N."/>
            <person name="Bonometti L."/>
            <person name="Westerberg I."/>
            <person name="Brannstrom I.O."/>
            <person name="Guillou S."/>
            <person name="Cros-Aarteil S."/>
            <person name="Calhoun S."/>
            <person name="Haridas S."/>
            <person name="Kuo A."/>
            <person name="Mondo S."/>
            <person name="Pangilinan J."/>
            <person name="Riley R."/>
            <person name="LaButti K."/>
            <person name="Andreopoulos B."/>
            <person name="Lipzen A."/>
            <person name="Chen C."/>
            <person name="Yan M."/>
            <person name="Daum C."/>
            <person name="Ng V."/>
            <person name="Clum A."/>
            <person name="Steindorff A."/>
            <person name="Ohm R.A."/>
            <person name="Martin F."/>
            <person name="Silar P."/>
            <person name="Natvig D.O."/>
            <person name="Lalanne C."/>
            <person name="Gautier V."/>
            <person name="Ament-Velasquez S.L."/>
            <person name="Kruys A."/>
            <person name="Hutchinson M.I."/>
            <person name="Powell A.J."/>
            <person name="Barry K."/>
            <person name="Miller A.N."/>
            <person name="Grigoriev I.V."/>
            <person name="Debuchy R."/>
            <person name="Gladieux P."/>
            <person name="Hiltunen Thoren M."/>
            <person name="Johannesson H."/>
        </authorList>
    </citation>
    <scope>NUCLEOTIDE SEQUENCE</scope>
    <source>
        <strain evidence="2">CBS 118394</strain>
    </source>
</reference>
<gene>
    <name evidence="2" type="ORF">B0H66DRAFT_603720</name>
</gene>
<organism evidence="2 3">
    <name type="scientific">Apodospora peruviana</name>
    <dbReference type="NCBI Taxonomy" id="516989"/>
    <lineage>
        <taxon>Eukaryota</taxon>
        <taxon>Fungi</taxon>
        <taxon>Dikarya</taxon>
        <taxon>Ascomycota</taxon>
        <taxon>Pezizomycotina</taxon>
        <taxon>Sordariomycetes</taxon>
        <taxon>Sordariomycetidae</taxon>
        <taxon>Sordariales</taxon>
        <taxon>Lasiosphaeriaceae</taxon>
        <taxon>Apodospora</taxon>
    </lineage>
</organism>
<dbReference type="AlphaFoldDB" id="A0AAE0M581"/>
<dbReference type="PANTHER" id="PTHR33112:SF9">
    <property type="entry name" value="HETEROKARYON INCOMPATIBILITY DOMAIN-CONTAINING PROTEIN"/>
    <property type="match status" value="1"/>
</dbReference>
<feature type="domain" description="Heterokaryon incompatibility" evidence="1">
    <location>
        <begin position="1"/>
        <end position="85"/>
    </location>
</feature>
<reference evidence="2" key="2">
    <citation type="submission" date="2023-06" db="EMBL/GenBank/DDBJ databases">
        <authorList>
            <consortium name="Lawrence Berkeley National Laboratory"/>
            <person name="Haridas S."/>
            <person name="Hensen N."/>
            <person name="Bonometti L."/>
            <person name="Westerberg I."/>
            <person name="Brannstrom I.O."/>
            <person name="Guillou S."/>
            <person name="Cros-Aarteil S."/>
            <person name="Calhoun S."/>
            <person name="Kuo A."/>
            <person name="Mondo S."/>
            <person name="Pangilinan J."/>
            <person name="Riley R."/>
            <person name="Labutti K."/>
            <person name="Andreopoulos B."/>
            <person name="Lipzen A."/>
            <person name="Chen C."/>
            <person name="Yanf M."/>
            <person name="Daum C."/>
            <person name="Ng V."/>
            <person name="Clum A."/>
            <person name="Steindorff A."/>
            <person name="Ohm R."/>
            <person name="Martin F."/>
            <person name="Silar P."/>
            <person name="Natvig D."/>
            <person name="Lalanne C."/>
            <person name="Gautier V."/>
            <person name="Ament-Velasquez S.L."/>
            <person name="Kruys A."/>
            <person name="Hutchinson M.I."/>
            <person name="Powell A.J."/>
            <person name="Barry K."/>
            <person name="Miller A.N."/>
            <person name="Grigoriev I.V."/>
            <person name="Debuchy R."/>
            <person name="Gladieux P."/>
            <person name="Thoren M.H."/>
            <person name="Johannesson H."/>
        </authorList>
    </citation>
    <scope>NUCLEOTIDE SEQUENCE</scope>
    <source>
        <strain evidence="2">CBS 118394</strain>
    </source>
</reference>
<keyword evidence="3" id="KW-1185">Reference proteome</keyword>
<sequence>MADIFHGAHLTIAASAAGNSHEGCFITQPPRPALKFHVAPKIEDGSSGLIDNGGILYVQTDWGKDQHVNDLELSPIQQRGWIFQEMLLSRRVVHFGAKQCYWQCHCLLESEDLSVPHPDRQFRQRPNNGSADFNVWWILLKEHWCRQLTFTSDFLPSLAGPVAWYQRLSVGDEPVIGMWRRKLAVHLLWFTETPWRDSARDPTHPSWSWTVARDPHENNSGSFPSFSHMLQNDGELEILWMAEVAEVDIVWAGRPMVSELEQASLVLTKASWQKGVEWNVKGSSQPSLLSSCSYMYAKYDCRGESDFLGDPPPPGSTDILLWVGLEGGRHTRQPRLWWYTIMVLPARPRNSRGTLLGRGDEDHSEGKPV</sequence>
<dbReference type="PANTHER" id="PTHR33112">
    <property type="entry name" value="DOMAIN PROTEIN, PUTATIVE-RELATED"/>
    <property type="match status" value="1"/>
</dbReference>
<evidence type="ECO:0000313" key="3">
    <source>
        <dbReference type="Proteomes" id="UP001283341"/>
    </source>
</evidence>
<accession>A0AAE0M581</accession>
<evidence type="ECO:0000313" key="2">
    <source>
        <dbReference type="EMBL" id="KAK3319158.1"/>
    </source>
</evidence>
<dbReference type="InterPro" id="IPR010730">
    <property type="entry name" value="HET"/>
</dbReference>
<proteinExistence type="predicted"/>
<dbReference type="Pfam" id="PF06985">
    <property type="entry name" value="HET"/>
    <property type="match status" value="1"/>
</dbReference>
<protein>
    <recommendedName>
        <fullName evidence="1">Heterokaryon incompatibility domain-containing protein</fullName>
    </recommendedName>
</protein>
<name>A0AAE0M581_9PEZI</name>
<dbReference type="EMBL" id="JAUEDM010000004">
    <property type="protein sequence ID" value="KAK3319158.1"/>
    <property type="molecule type" value="Genomic_DNA"/>
</dbReference>